<dbReference type="Pfam" id="PF16415">
    <property type="entry name" value="CNOT1_CAF1_bind"/>
    <property type="match status" value="1"/>
</dbReference>
<dbReference type="Proteomes" id="UP000192639">
    <property type="component" value="Unassembled WGS sequence"/>
</dbReference>
<dbReference type="InterPro" id="IPR040398">
    <property type="entry name" value="Not1"/>
</dbReference>
<protein>
    <submittedName>
        <fullName evidence="5">General negative regulator of transcription sub 1</fullName>
    </submittedName>
</protein>
<evidence type="ECO:0000259" key="1">
    <source>
        <dbReference type="Pfam" id="PF12842"/>
    </source>
</evidence>
<dbReference type="Pfam" id="PF12842">
    <property type="entry name" value="DUF3819"/>
    <property type="match status" value="1"/>
</dbReference>
<sequence length="1464" mass="169193">MYTNLKYENLTQIVDSKYPNVVKSEMKNEFGKLKMIRNVELEEVADMLKFFCDTSHRNWPLKDILDATREIFAGINWRTVYDYATEGNKKLANVNYLKTLVDCWETTSSSTTIPFDIFFTKAGSLSQSNAGNFYKIVVENSTGNINLSGNIFLTKLISKDEFKIKHKKTVEFDCNANCLELHANIKSQRELVELLRVKHPEYLLLGIFSVVSPQAFYDGRKTDEDDAFLIETGLSLLKTFFEGTTNHFIIYIIFERYKEHILFLLEKIDLNLTKTLDILLEHKKLNLVTNTMMPYEFCYDLIILCSRRDHLNLEYWTINNIKNYNKFVEYFYQRVMKTGKDKLFPFNKATIHTITKAIDSSDAGRMELNEANKAKLDQIRTLAVDGVQTADRATLFLSEIIQSNMKVEATTNKLEQLIKSEDASMGKNVFNLLIENYSGLFKLANSEMIASFFGELIRKKIGQYAFIKTAIGMLKKSLMSPSCDREYTFAFKVIEVFYGNDPEIFADLESLENVKSGLIKKDLIIVDEEPEEIVELEKIIESITKAELKQMNIDRIVEHMRKEVMTFNKIIYTSRNCVAAENVRVCSLYARNVILAAIFSVLAKESSLVVEFVQCQNEDFFDAFTASAFEMVTRMGLISFSDDVTYSCNLGDVLGRLILARNRLLLFDRFDAKNYILRSIEYRRISTSIGFISKFIQQGKEGLVYQPNNPWVIGVLELLNELYFCTLKGVRGNIRETFSRFGLELESGRAKQLKMNLVNYNFGALGELDGAADLRTLKKVVSTALNFSTRETATKVLKSGIAVTFEIAKSMYATVCYEERTAGNEQGLFTNIVINTLKAMLYLTTFEVLKNAMYSNLLHFFKLSLNTLPEDVAMKLINDNIDMCTELIEKVAITRAGEQAEREFAEFSGSLKKSDSFTLRIRRFLDSAADSEGFQLLNSQKSETGKIAALTNPIQFQEKKSLRKIENNEYQEIKSHLIQLGRKIPLKKTNYIFEEFPALLGPEKHANFKRLFHYIETKSPTRDEDCVNLSKYLVGQAIKTDCADEFVFEFLYKIFIISNKTKKETVNWLIYADDESRNTRLVTKFIQYNFIFIEEYDQALSKFIQKEKGTEYLTFSLHLLDQILFGPKVLCSIYNFIYTIEAISKKADYHTECLEFLKKIEVAMLDFNVTEDRNIFDDFVNQLGFLQSTTDLYAKFREAYRTEPLNFNAAFKSSWNHFVLYSGNYRYFKIDILALLVNKGGLKHIHQSLEFLIQAYRKNMPLFNMFYCRFLTKWLETIPVEDTRGVRVVVFKILEIICPTNYPGFGAQFIEVVSQPFFDSCADNESMWIACELFETLRHCEKYEKMLYDYFVTKEMFVKKYSVQLIQSVPAYCVRLKNLFGGFIKGNTALGTDVNVTGLRSVDFCGIHMDSFRANLKANPSKMCLYVLCRYHSTNPPDSVKRAYEEISKSHKQVVNEYEEKYFK</sequence>
<feature type="domain" description="CCR4-NOT transcription complex subunit 1-like NOT1 connector" evidence="4">
    <location>
        <begin position="1058"/>
        <end position="1149"/>
    </location>
</feature>
<dbReference type="OrthoDB" id="1933107at2759"/>
<dbReference type="GO" id="GO:0000932">
    <property type="term" value="C:P-body"/>
    <property type="evidence" value="ECO:0007669"/>
    <property type="project" value="TreeGrafter"/>
</dbReference>
<comment type="caution">
    <text evidence="5">The sequence shown here is derived from an EMBL/GenBank/DDBJ whole genome shotgun (WGS) entry which is preliminary data.</text>
</comment>
<dbReference type="Gene3D" id="1.25.40.180">
    <property type="match status" value="1"/>
</dbReference>
<feature type="domain" description="CCR4-NOT transcription complex subunit 1 CAF1-binding" evidence="2">
    <location>
        <begin position="648"/>
        <end position="724"/>
    </location>
</feature>
<feature type="domain" description="CCR4-NOT transcription complex subunit 1 HEAT repeat" evidence="3">
    <location>
        <begin position="235"/>
        <end position="332"/>
    </location>
</feature>
<dbReference type="PANTHER" id="PTHR13162:SF8">
    <property type="entry name" value="CCR4-NOT TRANSCRIPTION COMPLEX SUBUNIT 1"/>
    <property type="match status" value="1"/>
</dbReference>
<evidence type="ECO:0000313" key="6">
    <source>
        <dbReference type="Proteomes" id="UP000192639"/>
    </source>
</evidence>
<evidence type="ECO:0000259" key="3">
    <source>
        <dbReference type="Pfam" id="PF16418"/>
    </source>
</evidence>
<evidence type="ECO:0000259" key="2">
    <source>
        <dbReference type="Pfam" id="PF16415"/>
    </source>
</evidence>
<gene>
    <name evidence="5" type="ORF">ECANGB1_2482</name>
</gene>
<dbReference type="InterPro" id="IPR032194">
    <property type="entry name" value="CNOT1_HEAT"/>
</dbReference>
<evidence type="ECO:0000259" key="4">
    <source>
        <dbReference type="Pfam" id="PF25097"/>
    </source>
</evidence>
<dbReference type="GO" id="GO:0030015">
    <property type="term" value="C:CCR4-NOT core complex"/>
    <property type="evidence" value="ECO:0007669"/>
    <property type="project" value="InterPro"/>
</dbReference>
<dbReference type="Pfam" id="PF16418">
    <property type="entry name" value="CNOT1_HEAT"/>
    <property type="match status" value="1"/>
</dbReference>
<dbReference type="InterPro" id="IPR032191">
    <property type="entry name" value="CNOT1_CAF1_bind"/>
</dbReference>
<dbReference type="InterPro" id="IPR055454">
    <property type="entry name" value="CNOT1-like_NOT1_connector"/>
</dbReference>
<dbReference type="GO" id="GO:0060090">
    <property type="term" value="F:molecular adaptor activity"/>
    <property type="evidence" value="ECO:0007669"/>
    <property type="project" value="TreeGrafter"/>
</dbReference>
<organism evidence="5 6">
    <name type="scientific">Enterospora canceri</name>
    <dbReference type="NCBI Taxonomy" id="1081671"/>
    <lineage>
        <taxon>Eukaryota</taxon>
        <taxon>Fungi</taxon>
        <taxon>Fungi incertae sedis</taxon>
        <taxon>Microsporidia</taxon>
        <taxon>Enterocytozoonidae</taxon>
        <taxon>Enterospora</taxon>
    </lineage>
</organism>
<name>A0A1Y1S9L3_9MICR</name>
<dbReference type="EMBL" id="LWDP01000001">
    <property type="protein sequence ID" value="ORD95170.1"/>
    <property type="molecule type" value="Genomic_DNA"/>
</dbReference>
<dbReference type="CDD" id="cd20710">
    <property type="entry name" value="NOT1_connector"/>
    <property type="match status" value="1"/>
</dbReference>
<accession>A0A1Y1S9L3</accession>
<reference evidence="5 6" key="1">
    <citation type="journal article" date="2017" name="Environ. Microbiol.">
        <title>Decay of the glycolytic pathway and adaptation to intranuclear parasitism within Enterocytozoonidae microsporidia.</title>
        <authorList>
            <person name="Wiredu Boakye D."/>
            <person name="Jaroenlak P."/>
            <person name="Prachumwat A."/>
            <person name="Williams T.A."/>
            <person name="Bateman K.S."/>
            <person name="Itsathitphaisarn O."/>
            <person name="Sritunyalucksana K."/>
            <person name="Paszkiewicz K.H."/>
            <person name="Moore K.A."/>
            <person name="Stentiford G.D."/>
            <person name="Williams B.A."/>
        </authorList>
    </citation>
    <scope>NUCLEOTIDE SEQUENCE [LARGE SCALE GENOMIC DNA]</scope>
    <source>
        <strain evidence="5 6">GB1</strain>
    </source>
</reference>
<dbReference type="InterPro" id="IPR024557">
    <property type="entry name" value="CNOT1_dom_4"/>
</dbReference>
<dbReference type="Pfam" id="PF25097">
    <property type="entry name" value="ARM_Cnot1"/>
    <property type="match status" value="1"/>
</dbReference>
<keyword evidence="6" id="KW-1185">Reference proteome</keyword>
<evidence type="ECO:0000313" key="5">
    <source>
        <dbReference type="EMBL" id="ORD95170.1"/>
    </source>
</evidence>
<dbReference type="GO" id="GO:0017148">
    <property type="term" value="P:negative regulation of translation"/>
    <property type="evidence" value="ECO:0007669"/>
    <property type="project" value="InterPro"/>
</dbReference>
<dbReference type="VEuPathDB" id="MicrosporidiaDB:ECANGB1_2482"/>
<feature type="domain" description="CCR4-NOT transcription complex subunit 1" evidence="1">
    <location>
        <begin position="777"/>
        <end position="905"/>
    </location>
</feature>
<proteinExistence type="predicted"/>
<dbReference type="GO" id="GO:0000288">
    <property type="term" value="P:nuclear-transcribed mRNA catabolic process, deadenylation-dependent decay"/>
    <property type="evidence" value="ECO:0007669"/>
    <property type="project" value="TreeGrafter"/>
</dbReference>
<dbReference type="PANTHER" id="PTHR13162">
    <property type="entry name" value="CCR4-NOT TRANSCRIPTION COMPLEX"/>
    <property type="match status" value="1"/>
</dbReference>